<gene>
    <name evidence="3" type="ORF">SAMN02910315_01860</name>
</gene>
<dbReference type="GO" id="GO:0003677">
    <property type="term" value="F:DNA binding"/>
    <property type="evidence" value="ECO:0007669"/>
    <property type="project" value="UniProtKB-KW"/>
</dbReference>
<dbReference type="Proteomes" id="UP000323439">
    <property type="component" value="Unassembled WGS sequence"/>
</dbReference>
<dbReference type="SMART" id="SM00530">
    <property type="entry name" value="HTH_XRE"/>
    <property type="match status" value="1"/>
</dbReference>
<evidence type="ECO:0000313" key="4">
    <source>
        <dbReference type="Proteomes" id="UP000323439"/>
    </source>
</evidence>
<sequence>MGDYLETKIRQFRHEKGLTQQALADAVGVTRQTINALENARYNPSLLLAYRITKVLDKELIEEVFIIEEGD</sequence>
<dbReference type="PANTHER" id="PTHR46558">
    <property type="entry name" value="TRACRIPTIONAL REGULATORY PROTEIN-RELATED-RELATED"/>
    <property type="match status" value="1"/>
</dbReference>
<dbReference type="EMBL" id="FMXB01000015">
    <property type="protein sequence ID" value="SDA63812.1"/>
    <property type="molecule type" value="Genomic_DNA"/>
</dbReference>
<keyword evidence="4" id="KW-1185">Reference proteome</keyword>
<organism evidence="3 4">
    <name type="scientific">Methanobrevibacter millerae</name>
    <dbReference type="NCBI Taxonomy" id="230361"/>
    <lineage>
        <taxon>Archaea</taxon>
        <taxon>Methanobacteriati</taxon>
        <taxon>Methanobacteriota</taxon>
        <taxon>Methanomada group</taxon>
        <taxon>Methanobacteria</taxon>
        <taxon>Methanobacteriales</taxon>
        <taxon>Methanobacteriaceae</taxon>
        <taxon>Methanobrevibacter</taxon>
    </lineage>
</organism>
<dbReference type="AlphaFoldDB" id="A0A1G5X0J9"/>
<keyword evidence="1" id="KW-0238">DNA-binding</keyword>
<dbReference type="Pfam" id="PF01381">
    <property type="entry name" value="HTH_3"/>
    <property type="match status" value="1"/>
</dbReference>
<evidence type="ECO:0000259" key="2">
    <source>
        <dbReference type="PROSITE" id="PS50943"/>
    </source>
</evidence>
<dbReference type="SUPFAM" id="SSF47413">
    <property type="entry name" value="lambda repressor-like DNA-binding domains"/>
    <property type="match status" value="1"/>
</dbReference>
<evidence type="ECO:0000256" key="1">
    <source>
        <dbReference type="ARBA" id="ARBA00023125"/>
    </source>
</evidence>
<dbReference type="InterPro" id="IPR010982">
    <property type="entry name" value="Lambda_DNA-bd_dom_sf"/>
</dbReference>
<dbReference type="CDD" id="cd00093">
    <property type="entry name" value="HTH_XRE"/>
    <property type="match status" value="1"/>
</dbReference>
<dbReference type="Gene3D" id="1.10.260.40">
    <property type="entry name" value="lambda repressor-like DNA-binding domains"/>
    <property type="match status" value="1"/>
</dbReference>
<evidence type="ECO:0000313" key="3">
    <source>
        <dbReference type="EMBL" id="SDA63812.1"/>
    </source>
</evidence>
<accession>A0A1G5X0J9</accession>
<proteinExistence type="predicted"/>
<dbReference type="InterPro" id="IPR001387">
    <property type="entry name" value="Cro/C1-type_HTH"/>
</dbReference>
<feature type="domain" description="HTH cro/C1-type" evidence="2">
    <location>
        <begin position="9"/>
        <end position="64"/>
    </location>
</feature>
<dbReference type="PROSITE" id="PS50943">
    <property type="entry name" value="HTH_CROC1"/>
    <property type="match status" value="1"/>
</dbReference>
<dbReference type="PANTHER" id="PTHR46558:SF4">
    <property type="entry name" value="DNA-BIDING PHAGE PROTEIN"/>
    <property type="match status" value="1"/>
</dbReference>
<protein>
    <submittedName>
        <fullName evidence="3">Putative transcriptional regulator</fullName>
    </submittedName>
</protein>
<name>A0A1G5X0J9_9EURY</name>
<dbReference type="STRING" id="230361.sm9_0166"/>
<reference evidence="3 4" key="1">
    <citation type="submission" date="2016-10" db="EMBL/GenBank/DDBJ databases">
        <authorList>
            <person name="Varghese N."/>
            <person name="Submissions S."/>
        </authorList>
    </citation>
    <scope>NUCLEOTIDE SEQUENCE [LARGE SCALE GENOMIC DNA]</scope>
    <source>
        <strain evidence="3 4">DSM 16643</strain>
    </source>
</reference>